<evidence type="ECO:0000313" key="1">
    <source>
        <dbReference type="EMBL" id="CAD6197403.1"/>
    </source>
</evidence>
<sequence>MPEIDDRKLYSLPRSPRRMRLSRKHGGRIRNYTYMVELLPKTRSQPETDAEKLVDEGIAEQPKERLRTAASSPFTTTDPGISQSFFGTLIFRERTASSARGNSIVVRHRSNTEITVQRRHCSARNVQEIKSEPSIVVRPKTAGKGPLLAPQYRSRAATGSSIWISGVKSPATATEP</sequence>
<keyword evidence="2" id="KW-1185">Reference proteome</keyword>
<comment type="caution">
    <text evidence="1">The sequence shown here is derived from an EMBL/GenBank/DDBJ whole genome shotgun (WGS) entry which is preliminary data.</text>
</comment>
<gene>
    <name evidence="1" type="ORF">CAUJ_LOCUS13312</name>
</gene>
<evidence type="ECO:0000313" key="2">
    <source>
        <dbReference type="Proteomes" id="UP000835052"/>
    </source>
</evidence>
<protein>
    <submittedName>
        <fullName evidence="1">Uncharacterized protein</fullName>
    </submittedName>
</protein>
<organism evidence="1 2">
    <name type="scientific">Caenorhabditis auriculariae</name>
    <dbReference type="NCBI Taxonomy" id="2777116"/>
    <lineage>
        <taxon>Eukaryota</taxon>
        <taxon>Metazoa</taxon>
        <taxon>Ecdysozoa</taxon>
        <taxon>Nematoda</taxon>
        <taxon>Chromadorea</taxon>
        <taxon>Rhabditida</taxon>
        <taxon>Rhabditina</taxon>
        <taxon>Rhabditomorpha</taxon>
        <taxon>Rhabditoidea</taxon>
        <taxon>Rhabditidae</taxon>
        <taxon>Peloderinae</taxon>
        <taxon>Caenorhabditis</taxon>
    </lineage>
</organism>
<proteinExistence type="predicted"/>
<dbReference type="AlphaFoldDB" id="A0A8S1HLG8"/>
<dbReference type="Proteomes" id="UP000835052">
    <property type="component" value="Unassembled WGS sequence"/>
</dbReference>
<name>A0A8S1HLG8_9PELO</name>
<reference evidence="1" key="1">
    <citation type="submission" date="2020-10" db="EMBL/GenBank/DDBJ databases">
        <authorList>
            <person name="Kikuchi T."/>
        </authorList>
    </citation>
    <scope>NUCLEOTIDE SEQUENCE</scope>
    <source>
        <strain evidence="1">NKZ352</strain>
    </source>
</reference>
<dbReference type="EMBL" id="CAJGYM010000093">
    <property type="protein sequence ID" value="CAD6197403.1"/>
    <property type="molecule type" value="Genomic_DNA"/>
</dbReference>
<accession>A0A8S1HLG8</accession>